<accession>A0A415E6M9</accession>
<evidence type="ECO:0000256" key="1">
    <source>
        <dbReference type="ARBA" id="ARBA00005417"/>
    </source>
</evidence>
<dbReference type="GO" id="GO:0055085">
    <property type="term" value="P:transmembrane transport"/>
    <property type="evidence" value="ECO:0007669"/>
    <property type="project" value="UniProtKB-ARBA"/>
</dbReference>
<keyword evidence="4 6" id="KW-0067">ATP-binding</keyword>
<dbReference type="InterPro" id="IPR027417">
    <property type="entry name" value="P-loop_NTPase"/>
</dbReference>
<dbReference type="NCBIfam" id="TIGR01727">
    <property type="entry name" value="oligo_HPY"/>
    <property type="match status" value="1"/>
</dbReference>
<evidence type="ECO:0000256" key="3">
    <source>
        <dbReference type="ARBA" id="ARBA00022741"/>
    </source>
</evidence>
<protein>
    <submittedName>
        <fullName evidence="6">ABC transporter ATP-binding protein</fullName>
    </submittedName>
</protein>
<dbReference type="RefSeq" id="WP_067539499.1">
    <property type="nucleotide sequence ID" value="NZ_AP025567.1"/>
</dbReference>
<dbReference type="Pfam" id="PF00005">
    <property type="entry name" value="ABC_tran"/>
    <property type="match status" value="1"/>
</dbReference>
<dbReference type="CDD" id="cd03257">
    <property type="entry name" value="ABC_NikE_OppD_transporters"/>
    <property type="match status" value="1"/>
</dbReference>
<name>A0A415E6M9_9FIRM</name>
<dbReference type="OrthoDB" id="9809450at2"/>
<dbReference type="SMART" id="SM00382">
    <property type="entry name" value="AAA"/>
    <property type="match status" value="1"/>
</dbReference>
<feature type="domain" description="ABC transporter" evidence="5">
    <location>
        <begin position="6"/>
        <end position="251"/>
    </location>
</feature>
<sequence length="319" mass="35407">MSQPLIELQNLTKYFDVGKDAKLHAVDGVSLTINQGETLGVVGESGCGKSTLGRTVLKLHEPTSGKIFFEGKDITGYKKKQVHTIRQDMQMIFQDPYSSLNPRMSVQDLIAEPLLINKVCQNKTEVFDKVAELMETVGLAERLSSAYPHELDGGRRQRIGVARALALNPKFIVCDEPVSALDVSIQAQILNLLMDLQDERNLTYMFITHDLSVVRHISDQIAVMYLGKCVELCSSKELFKNPLHPYTKALLSAIPVPSIEMRGKKPHIIKGEVTSPVNPKPGCRFAARCPLASDECRGCDIPFEEIEPGHFVSCCKVKK</sequence>
<keyword evidence="2" id="KW-0813">Transport</keyword>
<dbReference type="PANTHER" id="PTHR43776">
    <property type="entry name" value="TRANSPORT ATP-BINDING PROTEIN"/>
    <property type="match status" value="1"/>
</dbReference>
<dbReference type="InterPro" id="IPR050319">
    <property type="entry name" value="ABC_transp_ATP-bind"/>
</dbReference>
<dbReference type="EMBL" id="QRMS01000001">
    <property type="protein sequence ID" value="RHJ89378.1"/>
    <property type="molecule type" value="Genomic_DNA"/>
</dbReference>
<keyword evidence="7" id="KW-1185">Reference proteome</keyword>
<dbReference type="GO" id="GO:0005524">
    <property type="term" value="F:ATP binding"/>
    <property type="evidence" value="ECO:0007669"/>
    <property type="project" value="UniProtKB-KW"/>
</dbReference>
<dbReference type="SUPFAM" id="SSF52540">
    <property type="entry name" value="P-loop containing nucleoside triphosphate hydrolases"/>
    <property type="match status" value="1"/>
</dbReference>
<comment type="similarity">
    <text evidence="1">Belongs to the ABC transporter superfamily.</text>
</comment>
<dbReference type="Gene3D" id="3.40.50.300">
    <property type="entry name" value="P-loop containing nucleotide triphosphate hydrolases"/>
    <property type="match status" value="1"/>
</dbReference>
<keyword evidence="3" id="KW-0547">Nucleotide-binding</keyword>
<dbReference type="STRING" id="1776384.GCA_900086585_02688"/>
<dbReference type="Proteomes" id="UP000284841">
    <property type="component" value="Unassembled WGS sequence"/>
</dbReference>
<evidence type="ECO:0000256" key="4">
    <source>
        <dbReference type="ARBA" id="ARBA00022840"/>
    </source>
</evidence>
<evidence type="ECO:0000256" key="2">
    <source>
        <dbReference type="ARBA" id="ARBA00022448"/>
    </source>
</evidence>
<dbReference type="FunFam" id="3.40.50.300:FF:000016">
    <property type="entry name" value="Oligopeptide ABC transporter ATP-binding component"/>
    <property type="match status" value="1"/>
</dbReference>
<dbReference type="PROSITE" id="PS50893">
    <property type="entry name" value="ABC_TRANSPORTER_2"/>
    <property type="match status" value="1"/>
</dbReference>
<dbReference type="InterPro" id="IPR003439">
    <property type="entry name" value="ABC_transporter-like_ATP-bd"/>
</dbReference>
<dbReference type="InterPro" id="IPR013563">
    <property type="entry name" value="Oligopep_ABC_C"/>
</dbReference>
<reference evidence="6 7" key="1">
    <citation type="submission" date="2018-08" db="EMBL/GenBank/DDBJ databases">
        <title>A genome reference for cultivated species of the human gut microbiota.</title>
        <authorList>
            <person name="Zou Y."/>
            <person name="Xue W."/>
            <person name="Luo G."/>
        </authorList>
    </citation>
    <scope>NUCLEOTIDE SEQUENCE [LARGE SCALE GENOMIC DNA]</scope>
    <source>
        <strain evidence="6 7">AM07-24</strain>
    </source>
</reference>
<dbReference type="InterPro" id="IPR003593">
    <property type="entry name" value="AAA+_ATPase"/>
</dbReference>
<evidence type="ECO:0000313" key="6">
    <source>
        <dbReference type="EMBL" id="RHJ89378.1"/>
    </source>
</evidence>
<dbReference type="Pfam" id="PF08352">
    <property type="entry name" value="oligo_HPY"/>
    <property type="match status" value="1"/>
</dbReference>
<organism evidence="6 7">
    <name type="scientific">Emergencia timonensis</name>
    <dbReference type="NCBI Taxonomy" id="1776384"/>
    <lineage>
        <taxon>Bacteria</taxon>
        <taxon>Bacillati</taxon>
        <taxon>Bacillota</taxon>
        <taxon>Clostridia</taxon>
        <taxon>Peptostreptococcales</taxon>
        <taxon>Anaerovoracaceae</taxon>
        <taxon>Emergencia</taxon>
    </lineage>
</organism>
<dbReference type="AlphaFoldDB" id="A0A415E6M9"/>
<evidence type="ECO:0000259" key="5">
    <source>
        <dbReference type="PROSITE" id="PS50893"/>
    </source>
</evidence>
<evidence type="ECO:0000313" key="7">
    <source>
        <dbReference type="Proteomes" id="UP000284841"/>
    </source>
</evidence>
<dbReference type="GO" id="GO:0015833">
    <property type="term" value="P:peptide transport"/>
    <property type="evidence" value="ECO:0007669"/>
    <property type="project" value="InterPro"/>
</dbReference>
<dbReference type="GeneID" id="83005012"/>
<dbReference type="GO" id="GO:0016887">
    <property type="term" value="F:ATP hydrolysis activity"/>
    <property type="evidence" value="ECO:0007669"/>
    <property type="project" value="InterPro"/>
</dbReference>
<comment type="caution">
    <text evidence="6">The sequence shown here is derived from an EMBL/GenBank/DDBJ whole genome shotgun (WGS) entry which is preliminary data.</text>
</comment>
<proteinExistence type="inferred from homology"/>
<dbReference type="PANTHER" id="PTHR43776:SF8">
    <property type="entry name" value="ABC TRANSPORTER, ATP-BINDING PROTEIN"/>
    <property type="match status" value="1"/>
</dbReference>
<gene>
    <name evidence="6" type="ORF">DW099_02030</name>
</gene>